<feature type="compositionally biased region" description="Acidic residues" evidence="1">
    <location>
        <begin position="23"/>
        <end position="39"/>
    </location>
</feature>
<name>A0A4V2PB17_9NOCA</name>
<feature type="compositionally biased region" description="Basic and acidic residues" evidence="1">
    <location>
        <begin position="1"/>
        <end position="15"/>
    </location>
</feature>
<reference evidence="2 3" key="1">
    <citation type="submission" date="2019-03" db="EMBL/GenBank/DDBJ databases">
        <title>Genomic Encyclopedia of Type Strains, Phase IV (KMG-IV): sequencing the most valuable type-strain genomes for metagenomic binning, comparative biology and taxonomic classification.</title>
        <authorList>
            <person name="Goeker M."/>
        </authorList>
    </citation>
    <scope>NUCLEOTIDE SEQUENCE [LARGE SCALE GENOMIC DNA]</scope>
    <source>
        <strain evidence="2 3">DSM 44684</strain>
    </source>
</reference>
<feature type="region of interest" description="Disordered" evidence="1">
    <location>
        <begin position="1"/>
        <end position="44"/>
    </location>
</feature>
<comment type="caution">
    <text evidence="2">The sequence shown here is derived from an EMBL/GenBank/DDBJ whole genome shotgun (WGS) entry which is preliminary data.</text>
</comment>
<dbReference type="EMBL" id="SMFR01000003">
    <property type="protein sequence ID" value="TCJ95715.1"/>
    <property type="molecule type" value="Genomic_DNA"/>
</dbReference>
<evidence type="ECO:0000313" key="3">
    <source>
        <dbReference type="Proteomes" id="UP000294856"/>
    </source>
</evidence>
<organism evidence="2 3">
    <name type="scientific">Nocardia alba</name>
    <dbReference type="NCBI Taxonomy" id="225051"/>
    <lineage>
        <taxon>Bacteria</taxon>
        <taxon>Bacillati</taxon>
        <taxon>Actinomycetota</taxon>
        <taxon>Actinomycetes</taxon>
        <taxon>Mycobacteriales</taxon>
        <taxon>Nocardiaceae</taxon>
        <taxon>Nocardia</taxon>
    </lineage>
</organism>
<gene>
    <name evidence="2" type="ORF">DFR71_4631</name>
</gene>
<evidence type="ECO:0000313" key="2">
    <source>
        <dbReference type="EMBL" id="TCJ95715.1"/>
    </source>
</evidence>
<dbReference type="AlphaFoldDB" id="A0A4V2PB17"/>
<keyword evidence="3" id="KW-1185">Reference proteome</keyword>
<accession>A0A4V2PB17</accession>
<proteinExistence type="predicted"/>
<protein>
    <submittedName>
        <fullName evidence="2">Uncharacterized protein</fullName>
    </submittedName>
</protein>
<sequence>MGAFSEKYEKVDFSDPKTIPSDDLNDEDDHEVEDTDTDVSTEIGTPIDPAIQREIDLGRF</sequence>
<dbReference type="RefSeq" id="WP_067452942.1">
    <property type="nucleotide sequence ID" value="NZ_SMFR01000003.1"/>
</dbReference>
<dbReference type="Proteomes" id="UP000294856">
    <property type="component" value="Unassembled WGS sequence"/>
</dbReference>
<evidence type="ECO:0000256" key="1">
    <source>
        <dbReference type="SAM" id="MobiDB-lite"/>
    </source>
</evidence>